<dbReference type="InterPro" id="IPR047937">
    <property type="entry name" value="Eex_IncN-like"/>
</dbReference>
<keyword evidence="1" id="KW-0175">Coiled coil</keyword>
<dbReference type="AlphaFoldDB" id="A0A5T1URG1"/>
<comment type="caution">
    <text evidence="2">The sequence shown here is derived from an EMBL/GenBank/DDBJ whole genome shotgun (WGS) entry which is preliminary data.</text>
</comment>
<evidence type="ECO:0008006" key="4">
    <source>
        <dbReference type="Google" id="ProtNLM"/>
    </source>
</evidence>
<dbReference type="PROSITE" id="PS51257">
    <property type="entry name" value="PROKAR_LIPOPROTEIN"/>
    <property type="match status" value="1"/>
</dbReference>
<evidence type="ECO:0000256" key="1">
    <source>
        <dbReference type="SAM" id="Coils"/>
    </source>
</evidence>
<evidence type="ECO:0000313" key="3">
    <source>
        <dbReference type="Proteomes" id="UP000352088"/>
    </source>
</evidence>
<protein>
    <recommendedName>
        <fullName evidence="4">EexN family lipoprotein</fullName>
    </recommendedName>
</protein>
<dbReference type="Proteomes" id="UP000352088">
    <property type="component" value="Unassembled WGS sequence"/>
</dbReference>
<gene>
    <name evidence="2" type="ORF">DSX26_09515</name>
</gene>
<feature type="coiled-coil region" evidence="1">
    <location>
        <begin position="38"/>
        <end position="98"/>
    </location>
</feature>
<organism evidence="2 3">
    <name type="scientific">Campylobacter coli</name>
    <dbReference type="NCBI Taxonomy" id="195"/>
    <lineage>
        <taxon>Bacteria</taxon>
        <taxon>Pseudomonadati</taxon>
        <taxon>Campylobacterota</taxon>
        <taxon>Epsilonproteobacteria</taxon>
        <taxon>Campylobacterales</taxon>
        <taxon>Campylobacteraceae</taxon>
        <taxon>Campylobacter</taxon>
    </lineage>
</organism>
<dbReference type="EMBL" id="AACQHW010000020">
    <property type="protein sequence ID" value="EAL6851674.1"/>
    <property type="molecule type" value="Genomic_DNA"/>
</dbReference>
<evidence type="ECO:0000313" key="2">
    <source>
        <dbReference type="EMBL" id="EAL6851674.1"/>
    </source>
</evidence>
<dbReference type="NCBIfam" id="NF033894">
    <property type="entry name" value="Eex_IncN"/>
    <property type="match status" value="1"/>
</dbReference>
<reference evidence="2 3" key="1">
    <citation type="submission" date="2018-07" db="EMBL/GenBank/DDBJ databases">
        <authorList>
            <consortium name="NARMS: The National Antimicrobial Resistance Monitoring System"/>
        </authorList>
    </citation>
    <scope>NUCLEOTIDE SEQUENCE [LARGE SCALE GENOMIC DNA]</scope>
    <source>
        <strain evidence="2 3">CVM N17C548</strain>
    </source>
</reference>
<proteinExistence type="predicted"/>
<accession>A0A5T1URG1</accession>
<sequence>MEKNTIKLALLGAVITGVFSACSSEPKTVQYYEDPKNATELEAKIKECDKNANSAKTDTECANAYEARYSKSFDYKPQVSTKELMQKAREQNKNMELK</sequence>
<name>A0A5T1URG1_CAMCO</name>